<organism evidence="3 4">
    <name type="scientific">Carnegiea gigantea</name>
    <dbReference type="NCBI Taxonomy" id="171969"/>
    <lineage>
        <taxon>Eukaryota</taxon>
        <taxon>Viridiplantae</taxon>
        <taxon>Streptophyta</taxon>
        <taxon>Embryophyta</taxon>
        <taxon>Tracheophyta</taxon>
        <taxon>Spermatophyta</taxon>
        <taxon>Magnoliopsida</taxon>
        <taxon>eudicotyledons</taxon>
        <taxon>Gunneridae</taxon>
        <taxon>Pentapetalae</taxon>
        <taxon>Caryophyllales</taxon>
        <taxon>Cactineae</taxon>
        <taxon>Cactaceae</taxon>
        <taxon>Cactoideae</taxon>
        <taxon>Echinocereeae</taxon>
        <taxon>Carnegiea</taxon>
    </lineage>
</organism>
<evidence type="ECO:0000313" key="3">
    <source>
        <dbReference type="EMBL" id="KAJ8443142.1"/>
    </source>
</evidence>
<accession>A0A9Q1QI76</accession>
<dbReference type="Pfam" id="PF12776">
    <property type="entry name" value="Myb_DNA-bind_3"/>
    <property type="match status" value="1"/>
</dbReference>
<protein>
    <recommendedName>
        <fullName evidence="2">Myb/SANT-like domain-containing protein</fullName>
    </recommendedName>
</protein>
<dbReference type="AlphaFoldDB" id="A0A9Q1QI76"/>
<name>A0A9Q1QI76_9CARY</name>
<dbReference type="InterPro" id="IPR024752">
    <property type="entry name" value="Myb/SANT-like_dom"/>
</dbReference>
<comment type="caution">
    <text evidence="3">The sequence shown here is derived from an EMBL/GenBank/DDBJ whole genome shotgun (WGS) entry which is preliminary data.</text>
</comment>
<feature type="domain" description="Myb/SANT-like" evidence="2">
    <location>
        <begin position="5"/>
        <end position="82"/>
    </location>
</feature>
<gene>
    <name evidence="3" type="ORF">Cgig2_005693</name>
</gene>
<sequence length="246" mass="28266">MHKSDEIAKGNMQTTTFANAAWKTIVEELKKKTGKEYTYYQLKNKYHNLRARWSDFSNLLKEREIKYNSETGEVTATDDVWLKLYQRCRRAKSFRKKGLKDYDKLCVIFGCPEVQSIREDDRNKDQLSDGSSEGVAYRAKKGCKSSPKSLGMDIMGEKSFKKQKLEKKMSSTTASLDSVGDIGDGCGNQSGQVQDVLRCMEALNTLEGIDGPSYVKATKYIHDDPLWRKMFLCMPYERKKDWVLNI</sequence>
<dbReference type="PANTHER" id="PTHR47584:SF14">
    <property type="entry name" value="L10-INTERACTING MYB DOMAIN-CONTAINING PROTEIN-LIKE"/>
    <property type="match status" value="1"/>
</dbReference>
<dbReference type="PANTHER" id="PTHR47584">
    <property type="match status" value="1"/>
</dbReference>
<feature type="region of interest" description="Disordered" evidence="1">
    <location>
        <begin position="120"/>
        <end position="148"/>
    </location>
</feature>
<keyword evidence="4" id="KW-1185">Reference proteome</keyword>
<dbReference type="OrthoDB" id="686198at2759"/>
<dbReference type="EMBL" id="JAKOGI010000125">
    <property type="protein sequence ID" value="KAJ8443142.1"/>
    <property type="molecule type" value="Genomic_DNA"/>
</dbReference>
<dbReference type="InterPro" id="IPR045026">
    <property type="entry name" value="LIMYB"/>
</dbReference>
<reference evidence="3" key="1">
    <citation type="submission" date="2022-04" db="EMBL/GenBank/DDBJ databases">
        <title>Carnegiea gigantea Genome sequencing and assembly v2.</title>
        <authorList>
            <person name="Copetti D."/>
            <person name="Sanderson M.J."/>
            <person name="Burquez A."/>
            <person name="Wojciechowski M.F."/>
        </authorList>
    </citation>
    <scope>NUCLEOTIDE SEQUENCE</scope>
    <source>
        <strain evidence="3">SGP5-SGP5p</strain>
        <tissue evidence="3">Aerial part</tissue>
    </source>
</reference>
<evidence type="ECO:0000256" key="1">
    <source>
        <dbReference type="SAM" id="MobiDB-lite"/>
    </source>
</evidence>
<evidence type="ECO:0000259" key="2">
    <source>
        <dbReference type="Pfam" id="PF12776"/>
    </source>
</evidence>
<evidence type="ECO:0000313" key="4">
    <source>
        <dbReference type="Proteomes" id="UP001153076"/>
    </source>
</evidence>
<proteinExistence type="predicted"/>
<dbReference type="Proteomes" id="UP001153076">
    <property type="component" value="Unassembled WGS sequence"/>
</dbReference>